<evidence type="ECO:0000313" key="10">
    <source>
        <dbReference type="Proteomes" id="UP001147760"/>
    </source>
</evidence>
<comment type="subcellular location">
    <subcellularLocation>
        <location evidence="1 6">Nucleus</location>
    </subcellularLocation>
</comment>
<dbReference type="InterPro" id="IPR028884">
    <property type="entry name" value="Trm82"/>
</dbReference>
<dbReference type="EMBL" id="JAPWDO010000006">
    <property type="protein sequence ID" value="KAJ5466299.1"/>
    <property type="molecule type" value="Genomic_DNA"/>
</dbReference>
<keyword evidence="2 6" id="KW-0853">WD repeat</keyword>
<dbReference type="GO" id="GO:0005634">
    <property type="term" value="C:nucleus"/>
    <property type="evidence" value="ECO:0007669"/>
    <property type="project" value="UniProtKB-SubCell"/>
</dbReference>
<protein>
    <recommendedName>
        <fullName evidence="11">Transfer RNA methyltransferase 82</fullName>
    </recommendedName>
</protein>
<organism evidence="9 10">
    <name type="scientific">Penicillium desertorum</name>
    <dbReference type="NCBI Taxonomy" id="1303715"/>
    <lineage>
        <taxon>Eukaryota</taxon>
        <taxon>Fungi</taxon>
        <taxon>Dikarya</taxon>
        <taxon>Ascomycota</taxon>
        <taxon>Pezizomycotina</taxon>
        <taxon>Eurotiomycetes</taxon>
        <taxon>Eurotiomycetidae</taxon>
        <taxon>Eurotiales</taxon>
        <taxon>Aspergillaceae</taxon>
        <taxon>Penicillium</taxon>
    </lineage>
</organism>
<reference evidence="9" key="2">
    <citation type="journal article" date="2023" name="IMA Fungus">
        <title>Comparative genomic study of the Penicillium genus elucidates a diverse pangenome and 15 lateral gene transfer events.</title>
        <authorList>
            <person name="Petersen C."/>
            <person name="Sorensen T."/>
            <person name="Nielsen M.R."/>
            <person name="Sondergaard T.E."/>
            <person name="Sorensen J.L."/>
            <person name="Fitzpatrick D.A."/>
            <person name="Frisvad J.C."/>
            <person name="Nielsen K.L."/>
        </authorList>
    </citation>
    <scope>NUCLEOTIDE SEQUENCE</scope>
    <source>
        <strain evidence="9">IBT 17660</strain>
    </source>
</reference>
<dbReference type="OrthoDB" id="339900at2759"/>
<feature type="region of interest" description="Disordered" evidence="8">
    <location>
        <begin position="476"/>
        <end position="512"/>
    </location>
</feature>
<comment type="caution">
    <text evidence="9">The sequence shown here is derived from an EMBL/GenBank/DDBJ whole genome shotgun (WGS) entry which is preliminary data.</text>
</comment>
<feature type="compositionally biased region" description="Low complexity" evidence="8">
    <location>
        <begin position="61"/>
        <end position="71"/>
    </location>
</feature>
<dbReference type="Pfam" id="PF00400">
    <property type="entry name" value="WD40"/>
    <property type="match status" value="1"/>
</dbReference>
<dbReference type="PANTHER" id="PTHR16288">
    <property type="entry name" value="WD40 REPEAT PROTEIN 4"/>
    <property type="match status" value="1"/>
</dbReference>
<evidence type="ECO:0000313" key="9">
    <source>
        <dbReference type="EMBL" id="KAJ5466299.1"/>
    </source>
</evidence>
<dbReference type="PROSITE" id="PS50082">
    <property type="entry name" value="WD_REPEATS_2"/>
    <property type="match status" value="1"/>
</dbReference>
<feature type="compositionally biased region" description="Polar residues" evidence="8">
    <location>
        <begin position="476"/>
        <end position="486"/>
    </location>
</feature>
<feature type="repeat" description="WD" evidence="7">
    <location>
        <begin position="291"/>
        <end position="333"/>
    </location>
</feature>
<evidence type="ECO:0000256" key="6">
    <source>
        <dbReference type="HAMAP-Rule" id="MF_03056"/>
    </source>
</evidence>
<feature type="region of interest" description="Disordered" evidence="8">
    <location>
        <begin position="52"/>
        <end position="102"/>
    </location>
</feature>
<evidence type="ECO:0000256" key="3">
    <source>
        <dbReference type="ARBA" id="ARBA00022694"/>
    </source>
</evidence>
<dbReference type="HAMAP" id="MF_03056">
    <property type="entry name" value="TRM82"/>
    <property type="match status" value="1"/>
</dbReference>
<proteinExistence type="inferred from homology"/>
<evidence type="ECO:0000256" key="5">
    <source>
        <dbReference type="ARBA" id="ARBA00023242"/>
    </source>
</evidence>
<keyword evidence="5 6" id="KW-0539">Nucleus</keyword>
<dbReference type="GO" id="GO:0106004">
    <property type="term" value="P:tRNA (guanine-N7)-methylation"/>
    <property type="evidence" value="ECO:0007669"/>
    <property type="project" value="UniProtKB-UniRule"/>
</dbReference>
<dbReference type="Gene3D" id="2.130.10.10">
    <property type="entry name" value="YVTN repeat-like/Quinoprotein amine dehydrogenase"/>
    <property type="match status" value="1"/>
</dbReference>
<dbReference type="GO" id="GO:0043527">
    <property type="term" value="C:tRNA methyltransferase complex"/>
    <property type="evidence" value="ECO:0007669"/>
    <property type="project" value="TreeGrafter"/>
</dbReference>
<dbReference type="GO" id="GO:0005829">
    <property type="term" value="C:cytosol"/>
    <property type="evidence" value="ECO:0007669"/>
    <property type="project" value="TreeGrafter"/>
</dbReference>
<dbReference type="Proteomes" id="UP001147760">
    <property type="component" value="Unassembled WGS sequence"/>
</dbReference>
<dbReference type="SMART" id="SM00320">
    <property type="entry name" value="WD40"/>
    <property type="match status" value="1"/>
</dbReference>
<evidence type="ECO:0000256" key="4">
    <source>
        <dbReference type="ARBA" id="ARBA00022737"/>
    </source>
</evidence>
<keyword evidence="3 6" id="KW-0819">tRNA processing</keyword>
<keyword evidence="10" id="KW-1185">Reference proteome</keyword>
<evidence type="ECO:0000256" key="1">
    <source>
        <dbReference type="ARBA" id="ARBA00004123"/>
    </source>
</evidence>
<dbReference type="SUPFAM" id="SSF50978">
    <property type="entry name" value="WD40 repeat-like"/>
    <property type="match status" value="1"/>
</dbReference>
<dbReference type="InterPro" id="IPR001680">
    <property type="entry name" value="WD40_rpt"/>
</dbReference>
<dbReference type="InterPro" id="IPR036322">
    <property type="entry name" value="WD40_repeat_dom_sf"/>
</dbReference>
<dbReference type="PANTHER" id="PTHR16288:SF0">
    <property type="entry name" value="TRNA (GUANINE-N(7)-)-METHYLTRANSFERASE NON-CATALYTIC SUBUNIT WDR4"/>
    <property type="match status" value="1"/>
</dbReference>
<reference evidence="9" key="1">
    <citation type="submission" date="2022-12" db="EMBL/GenBank/DDBJ databases">
        <authorList>
            <person name="Petersen C."/>
        </authorList>
    </citation>
    <scope>NUCLEOTIDE SEQUENCE</scope>
    <source>
        <strain evidence="9">IBT 17660</strain>
    </source>
</reference>
<evidence type="ECO:0000256" key="2">
    <source>
        <dbReference type="ARBA" id="ARBA00022574"/>
    </source>
</evidence>
<gene>
    <name evidence="9" type="ORF">N7530_010086</name>
</gene>
<accession>A0A9X0BIR2</accession>
<dbReference type="AlphaFoldDB" id="A0A9X0BIR2"/>
<comment type="function">
    <text evidence="6">Required for the formation of N(7)-methylguanine at position 46 (m7G46) in tRNA. In the complex, it is required to stabilize and induce conformational changes of the catalytic subunit.</text>
</comment>
<comment type="pathway">
    <text evidence="6">tRNA modification; N(7)-methylguanine-tRNA biosynthesis.</text>
</comment>
<feature type="compositionally biased region" description="Basic and acidic residues" evidence="8">
    <location>
        <begin position="83"/>
        <end position="99"/>
    </location>
</feature>
<comment type="similarity">
    <text evidence="6">Belongs to the WD repeat TRM82 family.</text>
</comment>
<keyword evidence="4 6" id="KW-0677">Repeat</keyword>
<sequence>MAGLQHPFQCLRYVNRQSAGQSDILIATAGRNLYSYDASSGQRLDLWPQPVDANVEDKSSDAAPASESQAPPEKRRKLSSTSEEQKGAKSESKPKDSNKEASNSWTNIPLVTVAHGKYVVIMTSEDKCVRVLSLDNEGKLQQLSARTMPKKLSALTLTPDENNILTGDKFGDVYTFPLIPSGEYVKVQAPAKSYEPSATNLTVHTKRNLESLEQQMRQAALSKTNQAERVVLNFEHQLIIGHVSLLTELISVTRPADNRVGKRNYILTADRDEHIRVSRGVPQAHVIEQFCFGHTSFVSSLSVPSFEPKVLISGGGDNYLLVWDWLENQILQKVQLPGSEGETTVRGIWDVSLAPTADNAEPVKAIFVALEGCVPITIDNIYNPPNIKSRSSQLLCYALESDNTITHQHTLQLSGNVLELVGIDSRGSILVAVDTLRQSDSTSAWKSSSQPPLESFRLSSGKWIPAEDSMVIKINSEGTTSLPTTIEQKEEKELNDSMYNLGNLRKRGDYDE</sequence>
<name>A0A9X0BIR2_9EURO</name>
<dbReference type="InterPro" id="IPR015943">
    <property type="entry name" value="WD40/YVTN_repeat-like_dom_sf"/>
</dbReference>
<evidence type="ECO:0000256" key="8">
    <source>
        <dbReference type="SAM" id="MobiDB-lite"/>
    </source>
</evidence>
<evidence type="ECO:0000256" key="7">
    <source>
        <dbReference type="PROSITE-ProRule" id="PRU00221"/>
    </source>
</evidence>
<evidence type="ECO:0008006" key="11">
    <source>
        <dbReference type="Google" id="ProtNLM"/>
    </source>
</evidence>